<evidence type="ECO:0000256" key="6">
    <source>
        <dbReference type="ARBA" id="ARBA00022967"/>
    </source>
</evidence>
<feature type="domain" description="ABC transporter" evidence="14">
    <location>
        <begin position="6"/>
        <end position="305"/>
    </location>
</feature>
<evidence type="ECO:0000256" key="4">
    <source>
        <dbReference type="ARBA" id="ARBA00022741"/>
    </source>
</evidence>
<dbReference type="CDD" id="cd03257">
    <property type="entry name" value="ABC_NikE_OppD_transporters"/>
    <property type="match status" value="1"/>
</dbReference>
<evidence type="ECO:0000313" key="15">
    <source>
        <dbReference type="EMBL" id="TYT61330.1"/>
    </source>
</evidence>
<reference evidence="15 16" key="1">
    <citation type="submission" date="2019-08" db="EMBL/GenBank/DDBJ databases">
        <title>Archaea genome.</title>
        <authorList>
            <person name="Kajale S."/>
            <person name="Shouche Y."/>
            <person name="Deshpande N."/>
            <person name="Sharma A."/>
        </authorList>
    </citation>
    <scope>NUCLEOTIDE SEQUENCE [LARGE SCALE GENOMIC DNA]</scope>
    <source>
        <strain evidence="15 16">ESP3B_9</strain>
    </source>
</reference>
<keyword evidence="6" id="KW-1278">Translocase</keyword>
<proteinExistence type="predicted"/>
<evidence type="ECO:0000256" key="2">
    <source>
        <dbReference type="ARBA" id="ARBA00022448"/>
    </source>
</evidence>
<keyword evidence="2" id="KW-0813">Transport</keyword>
<evidence type="ECO:0000259" key="14">
    <source>
        <dbReference type="PROSITE" id="PS50893"/>
    </source>
</evidence>
<dbReference type="GO" id="GO:0015413">
    <property type="term" value="F:ABC-type nickel transporter activity"/>
    <property type="evidence" value="ECO:0007669"/>
    <property type="project" value="UniProtKB-EC"/>
</dbReference>
<dbReference type="PANTHER" id="PTHR43297:SF13">
    <property type="entry name" value="NICKEL ABC TRANSPORTER, ATP-BINDING PROTEIN"/>
    <property type="match status" value="1"/>
</dbReference>
<dbReference type="InterPro" id="IPR013563">
    <property type="entry name" value="Oligopep_ABC_C"/>
</dbReference>
<organism evidence="15 16">
    <name type="scientific">Natrialba swarupiae</name>
    <dbReference type="NCBI Taxonomy" id="2448032"/>
    <lineage>
        <taxon>Archaea</taxon>
        <taxon>Methanobacteriati</taxon>
        <taxon>Methanobacteriota</taxon>
        <taxon>Stenosarchaea group</taxon>
        <taxon>Halobacteria</taxon>
        <taxon>Halobacteriales</taxon>
        <taxon>Natrialbaceae</taxon>
        <taxon>Natrialba</taxon>
    </lineage>
</organism>
<dbReference type="EC" id="7.2.2.11" evidence="10"/>
<evidence type="ECO:0000256" key="3">
    <source>
        <dbReference type="ARBA" id="ARBA00022475"/>
    </source>
</evidence>
<dbReference type="GO" id="GO:0016887">
    <property type="term" value="F:ATP hydrolysis activity"/>
    <property type="evidence" value="ECO:0007669"/>
    <property type="project" value="InterPro"/>
</dbReference>
<feature type="region of interest" description="Disordered" evidence="13">
    <location>
        <begin position="380"/>
        <end position="427"/>
    </location>
</feature>
<evidence type="ECO:0000256" key="12">
    <source>
        <dbReference type="ARBA" id="ARBA00048610"/>
    </source>
</evidence>
<dbReference type="Pfam" id="PF08352">
    <property type="entry name" value="oligo_HPY"/>
    <property type="match status" value="1"/>
</dbReference>
<evidence type="ECO:0000256" key="5">
    <source>
        <dbReference type="ARBA" id="ARBA00022840"/>
    </source>
</evidence>
<keyword evidence="8" id="KW-0472">Membrane</keyword>
<evidence type="ECO:0000256" key="10">
    <source>
        <dbReference type="ARBA" id="ARBA00039098"/>
    </source>
</evidence>
<dbReference type="GO" id="GO:0015833">
    <property type="term" value="P:peptide transport"/>
    <property type="evidence" value="ECO:0007669"/>
    <property type="project" value="InterPro"/>
</dbReference>
<comment type="subcellular location">
    <subcellularLocation>
        <location evidence="1">Cell membrane</location>
        <topology evidence="1">Peripheral membrane protein</topology>
    </subcellularLocation>
</comment>
<dbReference type="InterPro" id="IPR017871">
    <property type="entry name" value="ABC_transporter-like_CS"/>
</dbReference>
<comment type="caution">
    <text evidence="15">The sequence shown here is derived from an EMBL/GenBank/DDBJ whole genome shotgun (WGS) entry which is preliminary data.</text>
</comment>
<evidence type="ECO:0000256" key="9">
    <source>
        <dbReference type="ARBA" id="ARBA00038669"/>
    </source>
</evidence>
<dbReference type="PROSITE" id="PS00211">
    <property type="entry name" value="ABC_TRANSPORTER_1"/>
    <property type="match status" value="1"/>
</dbReference>
<keyword evidence="7" id="KW-0406">Ion transport</keyword>
<dbReference type="PROSITE" id="PS50893">
    <property type="entry name" value="ABC_TRANSPORTER_2"/>
    <property type="match status" value="1"/>
</dbReference>
<dbReference type="InterPro" id="IPR003439">
    <property type="entry name" value="ABC_transporter-like_ATP-bd"/>
</dbReference>
<keyword evidence="5 15" id="KW-0067">ATP-binding</keyword>
<dbReference type="AlphaFoldDB" id="A0A5D5APF3"/>
<keyword evidence="4" id="KW-0547">Nucleotide-binding</keyword>
<dbReference type="SUPFAM" id="SSF52540">
    <property type="entry name" value="P-loop containing nucleoside triphosphate hydrolases"/>
    <property type="match status" value="1"/>
</dbReference>
<gene>
    <name evidence="15" type="ORF">FYC77_14060</name>
</gene>
<evidence type="ECO:0000313" key="16">
    <source>
        <dbReference type="Proteomes" id="UP000324104"/>
    </source>
</evidence>
<dbReference type="PANTHER" id="PTHR43297">
    <property type="entry name" value="OLIGOPEPTIDE TRANSPORT ATP-BINDING PROTEIN APPD"/>
    <property type="match status" value="1"/>
</dbReference>
<comment type="catalytic activity">
    <reaction evidence="12">
        <text>Ni(2+)(out) + ATP + H2O = Ni(2+)(in) + ADP + phosphate + H(+)</text>
        <dbReference type="Rhea" id="RHEA:15557"/>
        <dbReference type="ChEBI" id="CHEBI:15377"/>
        <dbReference type="ChEBI" id="CHEBI:15378"/>
        <dbReference type="ChEBI" id="CHEBI:30616"/>
        <dbReference type="ChEBI" id="CHEBI:43474"/>
        <dbReference type="ChEBI" id="CHEBI:49786"/>
        <dbReference type="ChEBI" id="CHEBI:456216"/>
        <dbReference type="EC" id="7.2.2.11"/>
    </reaction>
    <physiologicalReaction direction="left-to-right" evidence="12">
        <dbReference type="Rhea" id="RHEA:15558"/>
    </physiologicalReaction>
</comment>
<dbReference type="InterPro" id="IPR003593">
    <property type="entry name" value="AAA+_ATPase"/>
</dbReference>
<evidence type="ECO:0000256" key="13">
    <source>
        <dbReference type="SAM" id="MobiDB-lite"/>
    </source>
</evidence>
<dbReference type="SMART" id="SM00382">
    <property type="entry name" value="AAA"/>
    <property type="match status" value="1"/>
</dbReference>
<sequence>MTEDVLRVNDLSTRFFTTEGQVNAVSNLDLRIERGEIFGIVGESGSGKSVTARSVMNLIESPGEITSGEIWYRNRDLVEDVEGDYPDAVDGEFVDLLALSDDVRRSLRGTSFSMIFQDPESSFNPTLTVGEQLAEAVEVQRRASANPRSTRARTREYSLGNYLLSTVLPSQRYVSEASHERAIELLELVGIPDPVERADEYPHEYSGGMLQRAMIAQALAGEPDLLIADEPTTALDVTIQAQILDLLDELQAETGMTILLITHNLGVIARMCDQVGVMYAGEIVERGTLEDVFDGHVHPYTEGLLGSVPDLERAGGRLQPIPGNVPSLLDHEMDDRCQFADRCPKAMEDCLEHPPEFDAPGSDHHEVRCVLTETEYDESRALPADYFGGKERPTADAYADPGTDIDESTGPGNPPRQPVDEPGGDRP</sequence>
<accession>A0A5D5APF3</accession>
<protein>
    <recommendedName>
        <fullName evidence="11">Nickel import system ATP-binding protein NikD</fullName>
        <ecNumber evidence="10">7.2.2.11</ecNumber>
    </recommendedName>
</protein>
<evidence type="ECO:0000256" key="8">
    <source>
        <dbReference type="ARBA" id="ARBA00023136"/>
    </source>
</evidence>
<evidence type="ECO:0000256" key="7">
    <source>
        <dbReference type="ARBA" id="ARBA00023065"/>
    </source>
</evidence>
<dbReference type="EMBL" id="VTAW01000019">
    <property type="protein sequence ID" value="TYT61330.1"/>
    <property type="molecule type" value="Genomic_DNA"/>
</dbReference>
<dbReference type="Gene3D" id="3.40.50.300">
    <property type="entry name" value="P-loop containing nucleotide triphosphate hydrolases"/>
    <property type="match status" value="1"/>
</dbReference>
<keyword evidence="16" id="KW-1185">Reference proteome</keyword>
<comment type="subunit">
    <text evidence="9">The complex is composed of two ATP-binding proteins (NikD and NikE), two transmembrane proteins (NikB and NikC) and a solute-binding protein (NikA).</text>
</comment>
<dbReference type="GO" id="GO:0005886">
    <property type="term" value="C:plasma membrane"/>
    <property type="evidence" value="ECO:0007669"/>
    <property type="project" value="UniProtKB-SubCell"/>
</dbReference>
<evidence type="ECO:0000256" key="11">
    <source>
        <dbReference type="ARBA" id="ARBA00044143"/>
    </source>
</evidence>
<dbReference type="RefSeq" id="WP_149082127.1">
    <property type="nucleotide sequence ID" value="NZ_VTAW01000019.1"/>
</dbReference>
<dbReference type="Proteomes" id="UP000324104">
    <property type="component" value="Unassembled WGS sequence"/>
</dbReference>
<dbReference type="Pfam" id="PF00005">
    <property type="entry name" value="ABC_tran"/>
    <property type="match status" value="1"/>
</dbReference>
<keyword evidence="3" id="KW-1003">Cell membrane</keyword>
<dbReference type="InterPro" id="IPR050388">
    <property type="entry name" value="ABC_Ni/Peptide_Import"/>
</dbReference>
<dbReference type="NCBIfam" id="TIGR01727">
    <property type="entry name" value="oligo_HPY"/>
    <property type="match status" value="1"/>
</dbReference>
<dbReference type="InterPro" id="IPR027417">
    <property type="entry name" value="P-loop_NTPase"/>
</dbReference>
<evidence type="ECO:0000256" key="1">
    <source>
        <dbReference type="ARBA" id="ARBA00004202"/>
    </source>
</evidence>
<dbReference type="GO" id="GO:0005524">
    <property type="term" value="F:ATP binding"/>
    <property type="evidence" value="ECO:0007669"/>
    <property type="project" value="UniProtKB-KW"/>
</dbReference>
<name>A0A5D5APF3_9EURY</name>